<accession>A0A518BVN2</accession>
<evidence type="ECO:0000256" key="1">
    <source>
        <dbReference type="SAM" id="Phobius"/>
    </source>
</evidence>
<name>A0A518BVN2_9BACT</name>
<dbReference type="AlphaFoldDB" id="A0A518BVN2"/>
<organism evidence="2 3">
    <name type="scientific">Mucisphaera calidilacus</name>
    <dbReference type="NCBI Taxonomy" id="2527982"/>
    <lineage>
        <taxon>Bacteria</taxon>
        <taxon>Pseudomonadati</taxon>
        <taxon>Planctomycetota</taxon>
        <taxon>Phycisphaerae</taxon>
        <taxon>Phycisphaerales</taxon>
        <taxon>Phycisphaeraceae</taxon>
        <taxon>Mucisphaera</taxon>
    </lineage>
</organism>
<keyword evidence="1" id="KW-1133">Transmembrane helix</keyword>
<proteinExistence type="predicted"/>
<feature type="transmembrane region" description="Helical" evidence="1">
    <location>
        <begin position="6"/>
        <end position="25"/>
    </location>
</feature>
<dbReference type="EMBL" id="CP036280">
    <property type="protein sequence ID" value="QDU71036.1"/>
    <property type="molecule type" value="Genomic_DNA"/>
</dbReference>
<dbReference type="Proteomes" id="UP000320386">
    <property type="component" value="Chromosome"/>
</dbReference>
<evidence type="ECO:0000313" key="3">
    <source>
        <dbReference type="Proteomes" id="UP000320386"/>
    </source>
</evidence>
<keyword evidence="3" id="KW-1185">Reference proteome</keyword>
<protein>
    <submittedName>
        <fullName evidence="2">Uncharacterized protein</fullName>
    </submittedName>
</protein>
<sequence>MEQIIFSIGLGCIGLWLGSLIERIISFTALRREMTGLLDQIDGNKD</sequence>
<keyword evidence="1" id="KW-0812">Transmembrane</keyword>
<reference evidence="2 3" key="1">
    <citation type="submission" date="2019-02" db="EMBL/GenBank/DDBJ databases">
        <title>Deep-cultivation of Planctomycetes and their phenomic and genomic characterization uncovers novel biology.</title>
        <authorList>
            <person name="Wiegand S."/>
            <person name="Jogler M."/>
            <person name="Boedeker C."/>
            <person name="Pinto D."/>
            <person name="Vollmers J."/>
            <person name="Rivas-Marin E."/>
            <person name="Kohn T."/>
            <person name="Peeters S.H."/>
            <person name="Heuer A."/>
            <person name="Rast P."/>
            <person name="Oberbeckmann S."/>
            <person name="Bunk B."/>
            <person name="Jeske O."/>
            <person name="Meyerdierks A."/>
            <person name="Storesund J.E."/>
            <person name="Kallscheuer N."/>
            <person name="Luecker S."/>
            <person name="Lage O.M."/>
            <person name="Pohl T."/>
            <person name="Merkel B.J."/>
            <person name="Hornburger P."/>
            <person name="Mueller R.-W."/>
            <person name="Bruemmer F."/>
            <person name="Labrenz M."/>
            <person name="Spormann A.M."/>
            <person name="Op den Camp H."/>
            <person name="Overmann J."/>
            <person name="Amann R."/>
            <person name="Jetten M.S.M."/>
            <person name="Mascher T."/>
            <person name="Medema M.H."/>
            <person name="Devos D.P."/>
            <person name="Kaster A.-K."/>
            <person name="Ovreas L."/>
            <person name="Rohde M."/>
            <person name="Galperin M.Y."/>
            <person name="Jogler C."/>
        </authorList>
    </citation>
    <scope>NUCLEOTIDE SEQUENCE [LARGE SCALE GENOMIC DNA]</scope>
    <source>
        <strain evidence="2 3">Pan265</strain>
    </source>
</reference>
<dbReference type="KEGG" id="mcad:Pan265_08810"/>
<dbReference type="RefSeq" id="WP_236254676.1">
    <property type="nucleotide sequence ID" value="NZ_CP036280.1"/>
</dbReference>
<keyword evidence="1" id="KW-0472">Membrane</keyword>
<evidence type="ECO:0000313" key="2">
    <source>
        <dbReference type="EMBL" id="QDU71036.1"/>
    </source>
</evidence>
<gene>
    <name evidence="2" type="ORF">Pan265_08810</name>
</gene>